<evidence type="ECO:0000313" key="1">
    <source>
        <dbReference type="EMBL" id="KAI9917367.1"/>
    </source>
</evidence>
<sequence length="160" mass="18060">MSSSAAALKPRPYSNLKERISLKDCYCLNEDPNKPFRNLFLGDDTLQLQSDADEQLMLYIEFQDMVKLFSMNLVAPQGAQAPRVLKLFVNRPNLGFADASDVEPTQSLELQENDLLPEHEVDLRFVKFQRVKNVTIFVEANHGAPETILSSLDLYGALNV</sequence>
<gene>
    <name evidence="1" type="ORF">PsorP6_013207</name>
</gene>
<accession>A0ACC0WG56</accession>
<dbReference type="EMBL" id="CM047592">
    <property type="protein sequence ID" value="KAI9917367.1"/>
    <property type="molecule type" value="Genomic_DNA"/>
</dbReference>
<keyword evidence="2" id="KW-1185">Reference proteome</keyword>
<dbReference type="Proteomes" id="UP001163321">
    <property type="component" value="Chromosome 13"/>
</dbReference>
<proteinExistence type="predicted"/>
<evidence type="ECO:0000313" key="2">
    <source>
        <dbReference type="Proteomes" id="UP001163321"/>
    </source>
</evidence>
<protein>
    <submittedName>
        <fullName evidence="1">Uncharacterized protein</fullName>
    </submittedName>
</protein>
<reference evidence="1 2" key="1">
    <citation type="journal article" date="2022" name="bioRxiv">
        <title>The genome of the oomycete Peronosclerospora sorghi, a cosmopolitan pathogen of maize and sorghum, is inflated with dispersed pseudogenes.</title>
        <authorList>
            <person name="Fletcher K."/>
            <person name="Martin F."/>
            <person name="Isakeit T."/>
            <person name="Cavanaugh K."/>
            <person name="Magill C."/>
            <person name="Michelmore R."/>
        </authorList>
    </citation>
    <scope>NUCLEOTIDE SEQUENCE [LARGE SCALE GENOMIC DNA]</scope>
    <source>
        <strain evidence="1">P6</strain>
    </source>
</reference>
<comment type="caution">
    <text evidence="1">The sequence shown here is derived from an EMBL/GenBank/DDBJ whole genome shotgun (WGS) entry which is preliminary data.</text>
</comment>
<name>A0ACC0WG56_9STRA</name>
<organism evidence="1 2">
    <name type="scientific">Peronosclerospora sorghi</name>
    <dbReference type="NCBI Taxonomy" id="230839"/>
    <lineage>
        <taxon>Eukaryota</taxon>
        <taxon>Sar</taxon>
        <taxon>Stramenopiles</taxon>
        <taxon>Oomycota</taxon>
        <taxon>Peronosporomycetes</taxon>
        <taxon>Peronosporales</taxon>
        <taxon>Peronosporaceae</taxon>
        <taxon>Peronosclerospora</taxon>
    </lineage>
</organism>